<dbReference type="eggNOG" id="COG0664">
    <property type="taxonomic scope" value="Bacteria"/>
</dbReference>
<dbReference type="GO" id="GO:0005829">
    <property type="term" value="C:cytosol"/>
    <property type="evidence" value="ECO:0007669"/>
    <property type="project" value="TreeGrafter"/>
</dbReference>
<dbReference type="Pfam" id="PF00027">
    <property type="entry name" value="cNMP_binding"/>
    <property type="match status" value="1"/>
</dbReference>
<dbReference type="Gene3D" id="1.10.10.10">
    <property type="entry name" value="Winged helix-like DNA-binding domain superfamily/Winged helix DNA-binding domain"/>
    <property type="match status" value="1"/>
</dbReference>
<dbReference type="Proteomes" id="UP000001409">
    <property type="component" value="Chromosome"/>
</dbReference>
<evidence type="ECO:0000259" key="4">
    <source>
        <dbReference type="PROSITE" id="PS50042"/>
    </source>
</evidence>
<dbReference type="KEGG" id="cef:CE1525"/>
<dbReference type="InterPro" id="IPR050397">
    <property type="entry name" value="Env_Response_Regulators"/>
</dbReference>
<dbReference type="AlphaFoldDB" id="Q8FTN6"/>
<reference evidence="6 7" key="1">
    <citation type="journal article" date="2003" name="Genome Res.">
        <title>Comparative complete genome sequence analysis of the amino acid replacements responsible for the thermostability of Corynebacterium efficiens.</title>
        <authorList>
            <person name="Nishio Y."/>
            <person name="Nakamura Y."/>
            <person name="Kawarabayasi Y."/>
            <person name="Usuda Y."/>
            <person name="Kimura E."/>
            <person name="Sugimoto S."/>
            <person name="Matsui K."/>
            <person name="Yamagishi A."/>
            <person name="Kikuchi H."/>
            <person name="Ikeo K."/>
            <person name="Gojobori T."/>
        </authorList>
    </citation>
    <scope>NUCLEOTIDE SEQUENCE [LARGE SCALE GENOMIC DNA]</scope>
    <source>
        <strain evidence="7">DSM 44549 / YS-314 / AJ 12310 / JCM 11189 / NBRC 100395</strain>
    </source>
</reference>
<dbReference type="PROSITE" id="PS50042">
    <property type="entry name" value="CNMP_BINDING_3"/>
    <property type="match status" value="1"/>
</dbReference>
<dbReference type="SUPFAM" id="SSF51206">
    <property type="entry name" value="cAMP-binding domain-like"/>
    <property type="match status" value="1"/>
</dbReference>
<sequence>MSIHPVRSNCAHPHPCGIDTRIAVMKRSRLTRGLSEEQMVSLASGLDAWSWREGDPLLLAGEEADGSYMIASGRARITRDTIDGRELTLDIAAPGDIVGPVSTEPTPAVDSAWAMETTCALFIPATALAEVVSTYPEFALEILQMQQERLRQAREREVGQTVHPVQQRVAAVLENLAEKIGQRLSDGSVLLQVRLRRQDIAGMAGTTVESTSRVMSKMKKDGVIDSGREWVSILDSDALSDLAAGE</sequence>
<evidence type="ECO:0000313" key="6">
    <source>
        <dbReference type="EMBL" id="BAC18335.1"/>
    </source>
</evidence>
<dbReference type="PRINTS" id="PR00034">
    <property type="entry name" value="HTHCRP"/>
</dbReference>
<keyword evidence="3" id="KW-0804">Transcription</keyword>
<keyword evidence="7" id="KW-1185">Reference proteome</keyword>
<dbReference type="InterPro" id="IPR018490">
    <property type="entry name" value="cNMP-bd_dom_sf"/>
</dbReference>
<dbReference type="RefSeq" id="WP_011075491.1">
    <property type="nucleotide sequence ID" value="NC_004369.1"/>
</dbReference>
<dbReference type="InterPro" id="IPR012318">
    <property type="entry name" value="HTH_CRP"/>
</dbReference>
<dbReference type="PANTHER" id="PTHR24567">
    <property type="entry name" value="CRP FAMILY TRANSCRIPTIONAL REGULATORY PROTEIN"/>
    <property type="match status" value="1"/>
</dbReference>
<dbReference type="Pfam" id="PF13545">
    <property type="entry name" value="HTH_Crp_2"/>
    <property type="match status" value="1"/>
</dbReference>
<evidence type="ECO:0000256" key="2">
    <source>
        <dbReference type="ARBA" id="ARBA00023125"/>
    </source>
</evidence>
<organism evidence="6 7">
    <name type="scientific">Corynebacterium efficiens (strain DSM 44549 / YS-314 / AJ 12310 / JCM 11189 / NBRC 100395)</name>
    <dbReference type="NCBI Taxonomy" id="196164"/>
    <lineage>
        <taxon>Bacteria</taxon>
        <taxon>Bacillati</taxon>
        <taxon>Actinomycetota</taxon>
        <taxon>Actinomycetes</taxon>
        <taxon>Mycobacteriales</taxon>
        <taxon>Corynebacteriaceae</taxon>
        <taxon>Corynebacterium</taxon>
    </lineage>
</organism>
<dbReference type="OrthoDB" id="156829at2"/>
<evidence type="ECO:0000256" key="3">
    <source>
        <dbReference type="ARBA" id="ARBA00023163"/>
    </source>
</evidence>
<keyword evidence="2" id="KW-0238">DNA-binding</keyword>
<accession>Q8FTN6</accession>
<dbReference type="SUPFAM" id="SSF46785">
    <property type="entry name" value="Winged helix' DNA-binding domain"/>
    <property type="match status" value="1"/>
</dbReference>
<dbReference type="GO" id="GO:0003677">
    <property type="term" value="F:DNA binding"/>
    <property type="evidence" value="ECO:0007669"/>
    <property type="project" value="UniProtKB-KW"/>
</dbReference>
<dbReference type="STRING" id="196164.gene:10741940"/>
<dbReference type="PANTHER" id="PTHR24567:SF26">
    <property type="entry name" value="REGULATORY PROTEIN YEIL"/>
    <property type="match status" value="1"/>
</dbReference>
<dbReference type="PROSITE" id="PS51063">
    <property type="entry name" value="HTH_CRP_2"/>
    <property type="match status" value="1"/>
</dbReference>
<feature type="domain" description="HTH crp-type" evidence="5">
    <location>
        <begin position="163"/>
        <end position="237"/>
    </location>
</feature>
<dbReference type="InterPro" id="IPR014710">
    <property type="entry name" value="RmlC-like_jellyroll"/>
</dbReference>
<dbReference type="SMART" id="SM00419">
    <property type="entry name" value="HTH_CRP"/>
    <property type="match status" value="1"/>
</dbReference>
<dbReference type="Gene3D" id="2.60.120.10">
    <property type="entry name" value="Jelly Rolls"/>
    <property type="match status" value="1"/>
</dbReference>
<dbReference type="InterPro" id="IPR000595">
    <property type="entry name" value="cNMP-bd_dom"/>
</dbReference>
<dbReference type="EMBL" id="BA000035">
    <property type="protein sequence ID" value="BAC18335.1"/>
    <property type="molecule type" value="Genomic_DNA"/>
</dbReference>
<dbReference type="InterPro" id="IPR036388">
    <property type="entry name" value="WH-like_DNA-bd_sf"/>
</dbReference>
<feature type="domain" description="Cyclic nucleotide-binding" evidence="4">
    <location>
        <begin position="30"/>
        <end position="102"/>
    </location>
</feature>
<dbReference type="InterPro" id="IPR036390">
    <property type="entry name" value="WH_DNA-bd_sf"/>
</dbReference>
<proteinExistence type="predicted"/>
<evidence type="ECO:0000259" key="5">
    <source>
        <dbReference type="PROSITE" id="PS51063"/>
    </source>
</evidence>
<dbReference type="HOGENOM" id="CLU_075053_3_1_11"/>
<dbReference type="CDD" id="cd00038">
    <property type="entry name" value="CAP_ED"/>
    <property type="match status" value="1"/>
</dbReference>
<protein>
    <submittedName>
        <fullName evidence="6">Putative transcription regulator</fullName>
    </submittedName>
</protein>
<evidence type="ECO:0000256" key="1">
    <source>
        <dbReference type="ARBA" id="ARBA00023015"/>
    </source>
</evidence>
<dbReference type="SMART" id="SM00100">
    <property type="entry name" value="cNMP"/>
    <property type="match status" value="1"/>
</dbReference>
<dbReference type="GO" id="GO:0003700">
    <property type="term" value="F:DNA-binding transcription factor activity"/>
    <property type="evidence" value="ECO:0007669"/>
    <property type="project" value="TreeGrafter"/>
</dbReference>
<name>Q8FTN6_COREF</name>
<evidence type="ECO:0000313" key="7">
    <source>
        <dbReference type="Proteomes" id="UP000001409"/>
    </source>
</evidence>
<keyword evidence="1" id="KW-0805">Transcription regulation</keyword>